<evidence type="ECO:0000313" key="3">
    <source>
        <dbReference type="Proteomes" id="UP001519343"/>
    </source>
</evidence>
<organism evidence="2 3">
    <name type="scientific">Ammoniphilus resinae</name>
    <dbReference type="NCBI Taxonomy" id="861532"/>
    <lineage>
        <taxon>Bacteria</taxon>
        <taxon>Bacillati</taxon>
        <taxon>Bacillota</taxon>
        <taxon>Bacilli</taxon>
        <taxon>Bacillales</taxon>
        <taxon>Paenibacillaceae</taxon>
        <taxon>Aneurinibacillus group</taxon>
        <taxon>Ammoniphilus</taxon>
    </lineage>
</organism>
<comment type="caution">
    <text evidence="2">The sequence shown here is derived from an EMBL/GenBank/DDBJ whole genome shotgun (WGS) entry which is preliminary data.</text>
</comment>
<protein>
    <recommendedName>
        <fullName evidence="1">Copper amine oxidase-like N-terminal domain-containing protein</fullName>
    </recommendedName>
</protein>
<dbReference type="Proteomes" id="UP001519343">
    <property type="component" value="Unassembled WGS sequence"/>
</dbReference>
<evidence type="ECO:0000259" key="1">
    <source>
        <dbReference type="Pfam" id="PF07833"/>
    </source>
</evidence>
<keyword evidence="3" id="KW-1185">Reference proteome</keyword>
<dbReference type="InterPro" id="IPR036582">
    <property type="entry name" value="Mao_N_sf"/>
</dbReference>
<evidence type="ECO:0000313" key="2">
    <source>
        <dbReference type="EMBL" id="MBP1934761.1"/>
    </source>
</evidence>
<dbReference type="RefSeq" id="WP_209812745.1">
    <property type="nucleotide sequence ID" value="NZ_JAGGKT010000027.1"/>
</dbReference>
<dbReference type="InterPro" id="IPR012854">
    <property type="entry name" value="Cu_amine_oxidase-like_N"/>
</dbReference>
<dbReference type="InterPro" id="IPR008979">
    <property type="entry name" value="Galactose-bd-like_sf"/>
</dbReference>
<feature type="domain" description="Copper amine oxidase-like N-terminal" evidence="1">
    <location>
        <begin position="43"/>
        <end position="83"/>
    </location>
</feature>
<reference evidence="2 3" key="1">
    <citation type="submission" date="2021-03" db="EMBL/GenBank/DDBJ databases">
        <title>Genomic Encyclopedia of Type Strains, Phase IV (KMG-IV): sequencing the most valuable type-strain genomes for metagenomic binning, comparative biology and taxonomic classification.</title>
        <authorList>
            <person name="Goeker M."/>
        </authorList>
    </citation>
    <scope>NUCLEOTIDE SEQUENCE [LARGE SCALE GENOMIC DNA]</scope>
    <source>
        <strain evidence="2 3">DSM 24738</strain>
    </source>
</reference>
<dbReference type="EMBL" id="JAGGKT010000027">
    <property type="protein sequence ID" value="MBP1934761.1"/>
    <property type="molecule type" value="Genomic_DNA"/>
</dbReference>
<dbReference type="Gene3D" id="3.30.457.10">
    <property type="entry name" value="Copper amine oxidase-like, N-terminal domain"/>
    <property type="match status" value="1"/>
</dbReference>
<sequence length="229" mass="25234">MKKILTGFLLGSIFFSGISFAASKIDVSFLPLSFYIDGEKKELSQGQQGFIYNGTTYVPLRFIGESLGKEVEFYKGKTNTIYIGKKSGGSEYQLEKVNPTSKNLINSSQIGSSFESNQGGKFNSGYIIGQNLTDSFGWIKNEYTLNNEYERFEAIVVPHKNWSGKNKNDNVGNLKIYADGKLVFSTGNISSDLKEPIEVKVSLTGVSKLKIDCVGADLGLLEAKLVKEK</sequence>
<gene>
    <name evidence="2" type="ORF">J2Z37_004781</name>
</gene>
<accession>A0ABS4GWX8</accession>
<dbReference type="InterPro" id="IPR038637">
    <property type="entry name" value="NPCBM_sf"/>
</dbReference>
<dbReference type="Pfam" id="PF07833">
    <property type="entry name" value="Cu_amine_oxidN1"/>
    <property type="match status" value="1"/>
</dbReference>
<proteinExistence type="predicted"/>
<dbReference type="SUPFAM" id="SSF49785">
    <property type="entry name" value="Galactose-binding domain-like"/>
    <property type="match status" value="1"/>
</dbReference>
<dbReference type="Gene3D" id="2.60.120.1060">
    <property type="entry name" value="NPCBM/NEW2 domain"/>
    <property type="match status" value="1"/>
</dbReference>
<name>A0ABS4GWX8_9BACL</name>
<dbReference type="SUPFAM" id="SSF55383">
    <property type="entry name" value="Copper amine oxidase, domain N"/>
    <property type="match status" value="1"/>
</dbReference>